<protein>
    <submittedName>
        <fullName evidence="1">Uncharacterized protein</fullName>
    </submittedName>
</protein>
<dbReference type="AlphaFoldDB" id="X1NUG0"/>
<sequence>MELDLDQDKRFAQEVIIKFTHAADDIPRKCS</sequence>
<organism evidence="1">
    <name type="scientific">marine sediment metagenome</name>
    <dbReference type="NCBI Taxonomy" id="412755"/>
    <lineage>
        <taxon>unclassified sequences</taxon>
        <taxon>metagenomes</taxon>
        <taxon>ecological metagenomes</taxon>
    </lineage>
</organism>
<reference evidence="1" key="1">
    <citation type="journal article" date="2014" name="Front. Microbiol.">
        <title>High frequency of phylogenetically diverse reductive dehalogenase-homologous genes in deep subseafloor sedimentary metagenomes.</title>
        <authorList>
            <person name="Kawai M."/>
            <person name="Futagami T."/>
            <person name="Toyoda A."/>
            <person name="Takaki Y."/>
            <person name="Nishi S."/>
            <person name="Hori S."/>
            <person name="Arai W."/>
            <person name="Tsubouchi T."/>
            <person name="Morono Y."/>
            <person name="Uchiyama I."/>
            <person name="Ito T."/>
            <person name="Fujiyama A."/>
            <person name="Inagaki F."/>
            <person name="Takami H."/>
        </authorList>
    </citation>
    <scope>NUCLEOTIDE SEQUENCE</scope>
    <source>
        <strain evidence="1">Expedition CK06-06</strain>
    </source>
</reference>
<comment type="caution">
    <text evidence="1">The sequence shown here is derived from an EMBL/GenBank/DDBJ whole genome shotgun (WGS) entry which is preliminary data.</text>
</comment>
<accession>X1NUG0</accession>
<gene>
    <name evidence="1" type="ORF">S06H3_62333</name>
</gene>
<name>X1NUG0_9ZZZZ</name>
<feature type="non-terminal residue" evidence="1">
    <location>
        <position position="31"/>
    </location>
</feature>
<proteinExistence type="predicted"/>
<dbReference type="EMBL" id="BARV01041068">
    <property type="protein sequence ID" value="GAI47677.1"/>
    <property type="molecule type" value="Genomic_DNA"/>
</dbReference>
<evidence type="ECO:0000313" key="1">
    <source>
        <dbReference type="EMBL" id="GAI47677.1"/>
    </source>
</evidence>